<evidence type="ECO:0000313" key="2">
    <source>
        <dbReference type="Proteomes" id="UP001500326"/>
    </source>
</evidence>
<dbReference type="Proteomes" id="UP001500326">
    <property type="component" value="Unassembled WGS sequence"/>
</dbReference>
<accession>A0ABN2T387</accession>
<gene>
    <name evidence="1" type="ORF">GCM10009777_37830</name>
</gene>
<dbReference type="EMBL" id="BAAAOH010000001">
    <property type="protein sequence ID" value="GAA1997220.1"/>
    <property type="molecule type" value="Genomic_DNA"/>
</dbReference>
<proteinExistence type="predicted"/>
<organism evidence="1 2">
    <name type="scientific">Microbacterium pumilum</name>
    <dbReference type="NCBI Taxonomy" id="344165"/>
    <lineage>
        <taxon>Bacteria</taxon>
        <taxon>Bacillati</taxon>
        <taxon>Actinomycetota</taxon>
        <taxon>Actinomycetes</taxon>
        <taxon>Micrococcales</taxon>
        <taxon>Microbacteriaceae</taxon>
        <taxon>Microbacterium</taxon>
    </lineage>
</organism>
<dbReference type="RefSeq" id="WP_344066051.1">
    <property type="nucleotide sequence ID" value="NZ_BAAAOH010000001.1"/>
</dbReference>
<sequence length="162" mass="18369">MSLIATLPERSFYPLVTPLDPYFNVVWDVEPEPEFSITSRTPMVLLPAVALATLRYAVGAPCDMHIASAGMVSEASVRLSVLWLKGSTLSAWEIALMFQMLWFNGTGDRRDRRTPLKGLDLIRATDELECGGLQWHCDMPTKDDPYTFERTRLKDALSRFER</sequence>
<reference evidence="1 2" key="1">
    <citation type="journal article" date="2019" name="Int. J. Syst. Evol. Microbiol.">
        <title>The Global Catalogue of Microorganisms (GCM) 10K type strain sequencing project: providing services to taxonomists for standard genome sequencing and annotation.</title>
        <authorList>
            <consortium name="The Broad Institute Genomics Platform"/>
            <consortium name="The Broad Institute Genome Sequencing Center for Infectious Disease"/>
            <person name="Wu L."/>
            <person name="Ma J."/>
        </authorList>
    </citation>
    <scope>NUCLEOTIDE SEQUENCE [LARGE SCALE GENOMIC DNA]</scope>
    <source>
        <strain evidence="1 2">JCM 14902</strain>
    </source>
</reference>
<comment type="caution">
    <text evidence="1">The sequence shown here is derived from an EMBL/GenBank/DDBJ whole genome shotgun (WGS) entry which is preliminary data.</text>
</comment>
<protein>
    <submittedName>
        <fullName evidence="1">Uncharacterized protein</fullName>
    </submittedName>
</protein>
<evidence type="ECO:0000313" key="1">
    <source>
        <dbReference type="EMBL" id="GAA1997220.1"/>
    </source>
</evidence>
<keyword evidence="2" id="KW-1185">Reference proteome</keyword>
<name>A0ABN2T387_9MICO</name>